<proteinExistence type="inferred from homology"/>
<evidence type="ECO:0000313" key="9">
    <source>
        <dbReference type="Proteomes" id="UP000191039"/>
    </source>
</evidence>
<dbReference type="EMBL" id="PDCR01000008">
    <property type="protein sequence ID" value="PEG55093.1"/>
    <property type="molecule type" value="Genomic_DNA"/>
</dbReference>
<gene>
    <name evidence="7" type="ORF">BV510_02725</name>
    <name evidence="8" type="ORF">CRI78_07755</name>
</gene>
<dbReference type="HAMAP" id="MF_01812">
    <property type="entry name" value="Eis"/>
    <property type="match status" value="1"/>
</dbReference>
<dbReference type="InterPro" id="IPR016181">
    <property type="entry name" value="Acyl_CoA_acyltransferase"/>
</dbReference>
<dbReference type="Proteomes" id="UP000191039">
    <property type="component" value="Unassembled WGS sequence"/>
</dbReference>
<comment type="caution">
    <text evidence="7">The sequence shown here is derived from an EMBL/GenBank/DDBJ whole genome shotgun (WGS) entry which is preliminary data.</text>
</comment>
<evidence type="ECO:0000313" key="8">
    <source>
        <dbReference type="EMBL" id="PEG55093.1"/>
    </source>
</evidence>
<dbReference type="InterPro" id="IPR041380">
    <property type="entry name" value="Acetyltransf_17"/>
</dbReference>
<feature type="binding site" evidence="5">
    <location>
        <begin position="91"/>
        <end position="96"/>
    </location>
    <ligand>
        <name>acetyl-CoA</name>
        <dbReference type="ChEBI" id="CHEBI:57288"/>
    </ligand>
</feature>
<evidence type="ECO:0000313" key="7">
    <source>
        <dbReference type="EMBL" id="OPE55906.1"/>
    </source>
</evidence>
<feature type="binding site" evidence="5">
    <location>
        <begin position="83"/>
        <end position="85"/>
    </location>
    <ligand>
        <name>acetyl-CoA</name>
        <dbReference type="ChEBI" id="CHEBI:57288"/>
    </ligand>
</feature>
<reference evidence="7 9" key="1">
    <citation type="submission" date="2016-09" db="EMBL/GenBank/DDBJ databases">
        <title>genome sequences of unsequenced Mycobacteria.</title>
        <authorList>
            <person name="Greninger A.L."/>
            <person name="Jerome K.R."/>
            <person name="Mcnair B."/>
            <person name="Wallis C."/>
            <person name="Fang F."/>
        </authorList>
    </citation>
    <scope>NUCLEOTIDE SEQUENCE [LARGE SCALE GENOMIC DNA]</scope>
    <source>
        <strain evidence="7 9">BM1</strain>
    </source>
</reference>
<feature type="active site" description="Proton acceptor; via carboxylate" evidence="5">
    <location>
        <position position="412"/>
    </location>
</feature>
<evidence type="ECO:0000313" key="10">
    <source>
        <dbReference type="Proteomes" id="UP000220340"/>
    </source>
</evidence>
<dbReference type="GO" id="GO:0034069">
    <property type="term" value="F:aminoglycoside N-acetyltransferase activity"/>
    <property type="evidence" value="ECO:0007669"/>
    <property type="project" value="TreeGrafter"/>
</dbReference>
<dbReference type="SUPFAM" id="SSF55729">
    <property type="entry name" value="Acyl-CoA N-acyltransferases (Nat)"/>
    <property type="match status" value="1"/>
</dbReference>
<dbReference type="Gene3D" id="3.30.1050.10">
    <property type="entry name" value="SCP2 sterol-binding domain"/>
    <property type="match status" value="1"/>
</dbReference>
<dbReference type="InterPro" id="IPR022902">
    <property type="entry name" value="NAcTrfase_Eis"/>
</dbReference>
<dbReference type="EMBL" id="MIJD01000014">
    <property type="protein sequence ID" value="OPE55906.1"/>
    <property type="molecule type" value="Genomic_DNA"/>
</dbReference>
<organism evidence="7 9">
    <name type="scientific">Mycolicibacterium diernhoferi</name>
    <dbReference type="NCBI Taxonomy" id="1801"/>
    <lineage>
        <taxon>Bacteria</taxon>
        <taxon>Bacillati</taxon>
        <taxon>Actinomycetota</taxon>
        <taxon>Actinomycetes</taxon>
        <taxon>Mycobacteriales</taxon>
        <taxon>Mycobacteriaceae</taxon>
        <taxon>Mycolicibacterium</taxon>
    </lineage>
</organism>
<sequence length="412" mass="45566">MVDLTLRTVRDDEDYAAFTAALYSVFLEDPQPDELELARKFTDLDRMFGFHDGTRWAATVGDFRKQVCLPGGALVPVAAVTSVTVSPAYRRRGLLTQMMRHQLDTVRARADESLAMLFASESMIYGRFGYGMASQNSVLTGQVRDLDFRPGVELGAGTVTETDAATLLAHGPAIFDHVLPGLPGRMSRTRPWWDDLIYDNEERRKDSGRIRFVLHHEPDGSPSGYAIYRPKSAWSSIGPNAELHIEEVRATNPRAYARLWRFLLEMDLVRSIRVDGAAVDEPLRHLVADPRALQCQLQDGVFVRLVEVDRALTLRRYAAPIDIVLDVRDEFCPWNTGRYRLHADTDGAECETTTASADLAISARDLGAVYLGGVSLTQLVTAGLVGELTPGSAHRGAVAFGWPVAPAIPDHF</sequence>
<keyword evidence="2" id="KW-1036">Host cytoplasmic vesicle</keyword>
<protein>
    <submittedName>
        <fullName evidence="7">GNAT family N-acetyltransferase</fullName>
    </submittedName>
</protein>
<comment type="similarity">
    <text evidence="1 5">Belongs to the acetyltransferase Eis family.</text>
</comment>
<dbReference type="Gene3D" id="3.40.630.30">
    <property type="match status" value="2"/>
</dbReference>
<dbReference type="NCBIfam" id="NF002367">
    <property type="entry name" value="PRK01346.1-4"/>
    <property type="match status" value="1"/>
</dbReference>
<dbReference type="InterPro" id="IPR025559">
    <property type="entry name" value="Eis_dom"/>
</dbReference>
<dbReference type="GO" id="GO:0030649">
    <property type="term" value="P:aminoglycoside antibiotic catabolic process"/>
    <property type="evidence" value="ECO:0007669"/>
    <property type="project" value="TreeGrafter"/>
</dbReference>
<feature type="active site" description="Proton donor" evidence="5">
    <location>
        <position position="125"/>
    </location>
</feature>
<keyword evidence="3 5" id="KW-0808">Transferase</keyword>
<comment type="subunit">
    <text evidence="5">Homohexamer; trimer of dimers.</text>
</comment>
<dbReference type="Proteomes" id="UP000220340">
    <property type="component" value="Unassembled WGS sequence"/>
</dbReference>
<evidence type="ECO:0000256" key="4">
    <source>
        <dbReference type="ARBA" id="ARBA00023315"/>
    </source>
</evidence>
<dbReference type="PANTHER" id="PTHR37817:SF1">
    <property type="entry name" value="N-ACETYLTRANSFERASE EIS"/>
    <property type="match status" value="1"/>
</dbReference>
<dbReference type="Pfam" id="PF13527">
    <property type="entry name" value="Acetyltransf_9"/>
    <property type="match status" value="1"/>
</dbReference>
<feature type="domain" description="N-acetyltransferase" evidence="6">
    <location>
        <begin position="4"/>
        <end position="155"/>
    </location>
</feature>
<dbReference type="PANTHER" id="PTHR37817">
    <property type="entry name" value="N-ACETYLTRANSFERASE EIS"/>
    <property type="match status" value="1"/>
</dbReference>
<evidence type="ECO:0000256" key="3">
    <source>
        <dbReference type="ARBA" id="ARBA00022679"/>
    </source>
</evidence>
<evidence type="ECO:0000259" key="6">
    <source>
        <dbReference type="PROSITE" id="PS51186"/>
    </source>
</evidence>
<feature type="binding site" evidence="5">
    <location>
        <begin position="120"/>
        <end position="121"/>
    </location>
    <ligand>
        <name>acetyl-CoA</name>
        <dbReference type="ChEBI" id="CHEBI:57288"/>
    </ligand>
</feature>
<keyword evidence="10" id="KW-1185">Reference proteome</keyword>
<dbReference type="SUPFAM" id="SSF55718">
    <property type="entry name" value="SCP-like"/>
    <property type="match status" value="1"/>
</dbReference>
<keyword evidence="4 5" id="KW-0012">Acyltransferase</keyword>
<evidence type="ECO:0000256" key="2">
    <source>
        <dbReference type="ARBA" id="ARBA00022488"/>
    </source>
</evidence>
<dbReference type="InterPro" id="IPR000182">
    <property type="entry name" value="GNAT_dom"/>
</dbReference>
<dbReference type="Pfam" id="PF13530">
    <property type="entry name" value="SCP2_2"/>
    <property type="match status" value="1"/>
</dbReference>
<reference evidence="8 10" key="2">
    <citation type="submission" date="2017-10" db="EMBL/GenBank/DDBJ databases">
        <title>The new phylogeny of genus Mycobacterium.</title>
        <authorList>
            <person name="Tortoli E."/>
            <person name="Trovato A."/>
            <person name="Cirillo D.M."/>
        </authorList>
    </citation>
    <scope>NUCLEOTIDE SEQUENCE [LARGE SCALE GENOMIC DNA]</scope>
    <source>
        <strain evidence="8 10">IP141170001</strain>
    </source>
</reference>
<accession>A0A1Q4HCA3</accession>
<dbReference type="STRING" id="1801.BRW64_15165"/>
<evidence type="ECO:0000256" key="5">
    <source>
        <dbReference type="HAMAP-Rule" id="MF_01812"/>
    </source>
</evidence>
<dbReference type="InterPro" id="IPR036527">
    <property type="entry name" value="SCP2_sterol-bd_dom_sf"/>
</dbReference>
<dbReference type="AlphaFoldDB" id="A0A1Q4HCA3"/>
<dbReference type="RefSeq" id="WP_073857074.1">
    <property type="nucleotide sequence ID" value="NZ_BAAATC010000003.1"/>
</dbReference>
<dbReference type="InterPro" id="IPR051554">
    <property type="entry name" value="Acetyltransferase_Eis"/>
</dbReference>
<dbReference type="CDD" id="cd04301">
    <property type="entry name" value="NAT_SF"/>
    <property type="match status" value="1"/>
</dbReference>
<dbReference type="PROSITE" id="PS51186">
    <property type="entry name" value="GNAT"/>
    <property type="match status" value="1"/>
</dbReference>
<dbReference type="Pfam" id="PF17668">
    <property type="entry name" value="Acetyltransf_17"/>
    <property type="match status" value="1"/>
</dbReference>
<evidence type="ECO:0000256" key="1">
    <source>
        <dbReference type="ARBA" id="ARBA00009213"/>
    </source>
</evidence>
<dbReference type="OrthoDB" id="8399956at2"/>
<name>A0A1Q4HCA3_9MYCO</name>